<evidence type="ECO:0008006" key="5">
    <source>
        <dbReference type="Google" id="ProtNLM"/>
    </source>
</evidence>
<dbReference type="Proteomes" id="UP000824469">
    <property type="component" value="Unassembled WGS sequence"/>
</dbReference>
<gene>
    <name evidence="3" type="ORF">KI387_022159</name>
</gene>
<sequence>MKGLGEYMKEEVVVQKVLMSLTPKFDSKVSVIEETKDLNTLKIDDLHGTLITYEMRVMESKPTKKEINFKAEKKRKDKKVKVDDDAHELGDEELFSMVARRLTVGTGKYKGKLPFKLFSCGKVGHFIDKFPHRHDKKGNDDHEKKNQKYDKNKKEFKKGDFKKKGKKSFYTKEEAYSSEASSEADGSDSEIESDHKDLGDEVIFMTKEAMRSSSGGSTLWGDLTPDSCKENEGYDDGLRIELACVQSELEHAEKKNKKLTSQVKEYEEKIQELEGKHWGITEKLDETVRKIEMQMSNMTLSLQYKEEEVIILKK</sequence>
<dbReference type="EMBL" id="JAHRHJ020000005">
    <property type="protein sequence ID" value="KAH9313532.1"/>
    <property type="molecule type" value="Genomic_DNA"/>
</dbReference>
<evidence type="ECO:0000256" key="2">
    <source>
        <dbReference type="SAM" id="MobiDB-lite"/>
    </source>
</evidence>
<comment type="caution">
    <text evidence="3">The sequence shown here is derived from an EMBL/GenBank/DDBJ whole genome shotgun (WGS) entry which is preliminary data.</text>
</comment>
<keyword evidence="4" id="KW-1185">Reference proteome</keyword>
<proteinExistence type="predicted"/>
<organism evidence="3 4">
    <name type="scientific">Taxus chinensis</name>
    <name type="common">Chinese yew</name>
    <name type="synonym">Taxus wallichiana var. chinensis</name>
    <dbReference type="NCBI Taxonomy" id="29808"/>
    <lineage>
        <taxon>Eukaryota</taxon>
        <taxon>Viridiplantae</taxon>
        <taxon>Streptophyta</taxon>
        <taxon>Embryophyta</taxon>
        <taxon>Tracheophyta</taxon>
        <taxon>Spermatophyta</taxon>
        <taxon>Pinopsida</taxon>
        <taxon>Pinidae</taxon>
        <taxon>Conifers II</taxon>
        <taxon>Cupressales</taxon>
        <taxon>Taxaceae</taxon>
        <taxon>Taxus</taxon>
    </lineage>
</organism>
<feature type="region of interest" description="Disordered" evidence="2">
    <location>
        <begin position="172"/>
        <end position="193"/>
    </location>
</feature>
<reference evidence="3 4" key="1">
    <citation type="journal article" date="2021" name="Nat. Plants">
        <title>The Taxus genome provides insights into paclitaxel biosynthesis.</title>
        <authorList>
            <person name="Xiong X."/>
            <person name="Gou J."/>
            <person name="Liao Q."/>
            <person name="Li Y."/>
            <person name="Zhou Q."/>
            <person name="Bi G."/>
            <person name="Li C."/>
            <person name="Du R."/>
            <person name="Wang X."/>
            <person name="Sun T."/>
            <person name="Guo L."/>
            <person name="Liang H."/>
            <person name="Lu P."/>
            <person name="Wu Y."/>
            <person name="Zhang Z."/>
            <person name="Ro D.K."/>
            <person name="Shang Y."/>
            <person name="Huang S."/>
            <person name="Yan J."/>
        </authorList>
    </citation>
    <scope>NUCLEOTIDE SEQUENCE [LARGE SCALE GENOMIC DNA]</scope>
    <source>
        <strain evidence="3">Ta-2019</strain>
    </source>
</reference>
<evidence type="ECO:0000313" key="4">
    <source>
        <dbReference type="Proteomes" id="UP000824469"/>
    </source>
</evidence>
<name>A0AA38FZF0_TAXCH</name>
<evidence type="ECO:0000256" key="1">
    <source>
        <dbReference type="SAM" id="Coils"/>
    </source>
</evidence>
<feature type="region of interest" description="Disordered" evidence="2">
    <location>
        <begin position="131"/>
        <end position="152"/>
    </location>
</feature>
<feature type="compositionally biased region" description="Basic and acidic residues" evidence="2">
    <location>
        <begin position="137"/>
        <end position="152"/>
    </location>
</feature>
<feature type="coiled-coil region" evidence="1">
    <location>
        <begin position="242"/>
        <end position="283"/>
    </location>
</feature>
<dbReference type="AlphaFoldDB" id="A0AA38FZF0"/>
<keyword evidence="1" id="KW-0175">Coiled coil</keyword>
<protein>
    <recommendedName>
        <fullName evidence="5">UBN2 domain-containing protein</fullName>
    </recommendedName>
</protein>
<dbReference type="OMA" id="NKCPHKK"/>
<accession>A0AA38FZF0</accession>
<evidence type="ECO:0000313" key="3">
    <source>
        <dbReference type="EMBL" id="KAH9313532.1"/>
    </source>
</evidence>